<organism evidence="10 11">
    <name type="scientific">Bacillus spongiae</name>
    <dbReference type="NCBI Taxonomy" id="2683610"/>
    <lineage>
        <taxon>Bacteria</taxon>
        <taxon>Bacillati</taxon>
        <taxon>Bacillota</taxon>
        <taxon>Bacilli</taxon>
        <taxon>Bacillales</taxon>
        <taxon>Bacillaceae</taxon>
        <taxon>Bacillus</taxon>
    </lineage>
</organism>
<evidence type="ECO:0000256" key="7">
    <source>
        <dbReference type="SAM" id="Phobius"/>
    </source>
</evidence>
<keyword evidence="2" id="KW-1003">Cell membrane</keyword>
<accession>A0ABU8HE30</accession>
<feature type="transmembrane region" description="Helical" evidence="7">
    <location>
        <begin position="462"/>
        <end position="482"/>
    </location>
</feature>
<evidence type="ECO:0000259" key="8">
    <source>
        <dbReference type="Pfam" id="PF02687"/>
    </source>
</evidence>
<feature type="transmembrane region" description="Helical" evidence="7">
    <location>
        <begin position="829"/>
        <end position="850"/>
    </location>
</feature>
<evidence type="ECO:0000256" key="1">
    <source>
        <dbReference type="ARBA" id="ARBA00004651"/>
    </source>
</evidence>
<comment type="caution">
    <text evidence="10">The sequence shown here is derived from an EMBL/GenBank/DDBJ whole genome shotgun (WGS) entry which is preliminary data.</text>
</comment>
<sequence length="871" mass="97383">MNIVNKLTVRHLKKNKKRTLVTMIGVIISVAMLTAVATIGFSFLDLLQRQTIADEGEWHVQYEDVNKDQLEAIQKDDATGTVEIERDRGFAYLEGSQNPNRPYLFIKEYNAQNSKKFPVELSEGRLPKTANEVVLSEEIVTNAKVKYEIGDKLTLDVGNRVVTNSENGEMMEGFSQFGSLSRDQNGEINEEINKQITLEYTVVGFIKRPNWEPSSAGYTIISYLDETMVGENDVVNASVILKEVDQSLYTHAEALAKTNNIQSVYYHNSLLQYYGVTDDDPLQGTLLTFFSILMSVIMIGSVSLIYNAFAISVSERTRHLGMLSSVGATGKQKRNSVFFEGALIGLISIPLGIVGGLAGIGVTFWVINSLFQEAFEVTESLKVTVTPLTLLITSILSVLTIFISTYLPARKAAKISAIDAIRQATEVKLTGKTVKTSKLIRKLFGFEAEVGLKNLKRNKRKYQATVFSLVISIVLFLTVSFFTDNLKKSVELTQEGIQYDIVVHGIQDKQLAEQLVKAAGSMDEVTEYYPVTSLSGRALIDQSELNDELKNQVKNDPSILQNGHYSYFLKLIALDEETLKAYAKDVGLDYETLQSTENIAGIVINRSFEIFNDNRIESETIQTAVGEKIDINTRVNIDPSVEQNNSHMQTVEIAAKTDQLPVGVSTGGFSDLNVVVSKAALAQLYSENEEEEQFINTQLFINSKDPLATQYELEAIDPLLFVSNEHQYRQQEENMILIISVFTYGFIVLITLISVANIFNTISTSISLRKREFAMLKSVGMTPKGFNKMIRYESIFYGLKSLLYGLPISLIILYLMHRSLMNSFTFDLTLPWARILFVIAVVLLIVGGLMQYSSAKIKKENIIDALKQENI</sequence>
<proteinExistence type="inferred from homology"/>
<feature type="domain" description="ABC3 transporter permease C-terminal" evidence="8">
    <location>
        <begin position="746"/>
        <end position="862"/>
    </location>
</feature>
<dbReference type="RefSeq" id="WP_336586955.1">
    <property type="nucleotide sequence ID" value="NZ_JBBAXC010000007.1"/>
</dbReference>
<protein>
    <submittedName>
        <fullName evidence="10">FtsX-like permease family protein</fullName>
    </submittedName>
</protein>
<feature type="transmembrane region" description="Helical" evidence="7">
    <location>
        <begin position="735"/>
        <end position="759"/>
    </location>
</feature>
<dbReference type="InterPro" id="IPR050250">
    <property type="entry name" value="Macrolide_Exporter_MacB"/>
</dbReference>
<comment type="similarity">
    <text evidence="6">Belongs to the ABC-4 integral membrane protein family.</text>
</comment>
<keyword evidence="11" id="KW-1185">Reference proteome</keyword>
<keyword evidence="4 7" id="KW-1133">Transmembrane helix</keyword>
<evidence type="ECO:0000256" key="2">
    <source>
        <dbReference type="ARBA" id="ARBA00022475"/>
    </source>
</evidence>
<dbReference type="Proteomes" id="UP001312865">
    <property type="component" value="Unassembled WGS sequence"/>
</dbReference>
<evidence type="ECO:0000256" key="5">
    <source>
        <dbReference type="ARBA" id="ARBA00023136"/>
    </source>
</evidence>
<feature type="transmembrane region" description="Helical" evidence="7">
    <location>
        <begin position="20"/>
        <end position="44"/>
    </location>
</feature>
<dbReference type="Pfam" id="PF02687">
    <property type="entry name" value="FtsX"/>
    <property type="match status" value="2"/>
</dbReference>
<dbReference type="PANTHER" id="PTHR30572:SF4">
    <property type="entry name" value="ABC TRANSPORTER PERMEASE YTRF"/>
    <property type="match status" value="1"/>
</dbReference>
<comment type="subcellular location">
    <subcellularLocation>
        <location evidence="1">Cell membrane</location>
        <topology evidence="1">Multi-pass membrane protein</topology>
    </subcellularLocation>
</comment>
<feature type="domain" description="ABC3 transporter permease C-terminal" evidence="8">
    <location>
        <begin position="292"/>
        <end position="416"/>
    </location>
</feature>
<feature type="transmembrane region" description="Helical" evidence="7">
    <location>
        <begin position="387"/>
        <end position="407"/>
    </location>
</feature>
<evidence type="ECO:0000313" key="10">
    <source>
        <dbReference type="EMBL" id="MEI5907522.1"/>
    </source>
</evidence>
<dbReference type="Pfam" id="PF12704">
    <property type="entry name" value="MacB_PCD"/>
    <property type="match status" value="1"/>
</dbReference>
<dbReference type="PANTHER" id="PTHR30572">
    <property type="entry name" value="MEMBRANE COMPONENT OF TRANSPORTER-RELATED"/>
    <property type="match status" value="1"/>
</dbReference>
<gene>
    <name evidence="10" type="ORF">WAK64_10675</name>
</gene>
<dbReference type="EMBL" id="JBBAXC010000007">
    <property type="protein sequence ID" value="MEI5907522.1"/>
    <property type="molecule type" value="Genomic_DNA"/>
</dbReference>
<evidence type="ECO:0000313" key="11">
    <source>
        <dbReference type="Proteomes" id="UP001312865"/>
    </source>
</evidence>
<feature type="transmembrane region" description="Helical" evidence="7">
    <location>
        <begin position="341"/>
        <end position="367"/>
    </location>
</feature>
<dbReference type="InterPro" id="IPR003838">
    <property type="entry name" value="ABC3_permease_C"/>
</dbReference>
<dbReference type="InterPro" id="IPR025857">
    <property type="entry name" value="MacB_PCD"/>
</dbReference>
<evidence type="ECO:0000256" key="3">
    <source>
        <dbReference type="ARBA" id="ARBA00022692"/>
    </source>
</evidence>
<feature type="domain" description="MacB-like periplasmic core" evidence="9">
    <location>
        <begin position="19"/>
        <end position="206"/>
    </location>
</feature>
<feature type="transmembrane region" description="Helical" evidence="7">
    <location>
        <begin position="286"/>
        <end position="309"/>
    </location>
</feature>
<evidence type="ECO:0000259" key="9">
    <source>
        <dbReference type="Pfam" id="PF12704"/>
    </source>
</evidence>
<name>A0ABU8HE30_9BACI</name>
<evidence type="ECO:0000256" key="6">
    <source>
        <dbReference type="ARBA" id="ARBA00038076"/>
    </source>
</evidence>
<evidence type="ECO:0000256" key="4">
    <source>
        <dbReference type="ARBA" id="ARBA00022989"/>
    </source>
</evidence>
<feature type="transmembrane region" description="Helical" evidence="7">
    <location>
        <begin position="794"/>
        <end position="817"/>
    </location>
</feature>
<reference evidence="10 11" key="1">
    <citation type="journal article" date="2018" name="J. Microbiol.">
        <title>Bacillus spongiae sp. nov., isolated from sponge of Jeju Island.</title>
        <authorList>
            <person name="Lee G.E."/>
            <person name="Im W.T."/>
            <person name="Park J.S."/>
        </authorList>
    </citation>
    <scope>NUCLEOTIDE SEQUENCE [LARGE SCALE GENOMIC DNA]</scope>
    <source>
        <strain evidence="10 11">135PIL107-10</strain>
    </source>
</reference>
<keyword evidence="3 7" id="KW-0812">Transmembrane</keyword>
<keyword evidence="5 7" id="KW-0472">Membrane</keyword>